<keyword evidence="7" id="KW-0653">Protein transport</keyword>
<protein>
    <submittedName>
        <fullName evidence="11">Type II secretion system protein C (GspC)</fullName>
    </submittedName>
</protein>
<keyword evidence="8" id="KW-1133">Transmembrane helix</keyword>
<dbReference type="GO" id="GO:0005886">
    <property type="term" value="C:plasma membrane"/>
    <property type="evidence" value="ECO:0007669"/>
    <property type="project" value="UniProtKB-SubCell"/>
</dbReference>
<keyword evidence="5" id="KW-0997">Cell inner membrane</keyword>
<reference evidence="11 12" key="1">
    <citation type="submission" date="2016-10" db="EMBL/GenBank/DDBJ databases">
        <authorList>
            <person name="de Groot N.N."/>
        </authorList>
    </citation>
    <scope>NUCLEOTIDE SEQUENCE [LARGE SCALE GENOMIC DNA]</scope>
    <source>
        <strain evidence="11 12">HL3</strain>
    </source>
</reference>
<evidence type="ECO:0000256" key="8">
    <source>
        <dbReference type="ARBA" id="ARBA00022989"/>
    </source>
</evidence>
<feature type="domain" description="Type II secretion system protein GspC N-terminal" evidence="10">
    <location>
        <begin position="26"/>
        <end position="158"/>
    </location>
</feature>
<dbReference type="NCBIfam" id="TIGR01713">
    <property type="entry name" value="typeII_sec_gspC"/>
    <property type="match status" value="1"/>
</dbReference>
<evidence type="ECO:0000259" key="10">
    <source>
        <dbReference type="Pfam" id="PF11356"/>
    </source>
</evidence>
<dbReference type="EMBL" id="FOMJ01000001">
    <property type="protein sequence ID" value="SFC94322.1"/>
    <property type="molecule type" value="Genomic_DNA"/>
</dbReference>
<dbReference type="AlphaFoldDB" id="A0A1I1NAQ1"/>
<dbReference type="Gene3D" id="2.30.42.10">
    <property type="match status" value="1"/>
</dbReference>
<evidence type="ECO:0000256" key="3">
    <source>
        <dbReference type="ARBA" id="ARBA00022448"/>
    </source>
</evidence>
<evidence type="ECO:0000313" key="11">
    <source>
        <dbReference type="EMBL" id="SFC94322.1"/>
    </source>
</evidence>
<dbReference type="GO" id="GO:0015627">
    <property type="term" value="C:type II protein secretion system complex"/>
    <property type="evidence" value="ECO:0007669"/>
    <property type="project" value="InterPro"/>
</dbReference>
<dbReference type="Gene3D" id="2.30.30.830">
    <property type="match status" value="1"/>
</dbReference>
<sequence>MNPPNILAGVDPARLVALSRAVAEALLVVAIAAAAADIAWRLMPAAGQGPAPAAAPQAASVSDERGPDVARHALFGEPDETADGEAGITEAPETTLQLVLRGVIATGDPATSRAIIAGREGEEGYSPGDNLPGGAVLERVFENRVLLRRDGRFEELRMPRTDLARPAQREDDLVSTGDIEPDLSESEVRDFRDRLRNDPGSLAGIFRASPVRENGEVRGYRVRPGSEGELFRRFGFEAGDIITEVNGTPLDSPRRGMELMNQLGEADTLSVVVERDGQRRRIEMRLQ</sequence>
<keyword evidence="4" id="KW-1003">Cell membrane</keyword>
<dbReference type="SUPFAM" id="SSF50156">
    <property type="entry name" value="PDZ domain-like"/>
    <property type="match status" value="1"/>
</dbReference>
<keyword evidence="12" id="KW-1185">Reference proteome</keyword>
<keyword evidence="3" id="KW-0813">Transport</keyword>
<dbReference type="OrthoDB" id="1491375at2"/>
<evidence type="ECO:0000256" key="5">
    <source>
        <dbReference type="ARBA" id="ARBA00022519"/>
    </source>
</evidence>
<organism evidence="11 12">
    <name type="scientific">Thiohalospira halophila DSM 15071</name>
    <dbReference type="NCBI Taxonomy" id="1123397"/>
    <lineage>
        <taxon>Bacteria</taxon>
        <taxon>Pseudomonadati</taxon>
        <taxon>Pseudomonadota</taxon>
        <taxon>Gammaproteobacteria</taxon>
        <taxon>Thiohalospirales</taxon>
        <taxon>Thiohalospiraceae</taxon>
        <taxon>Thiohalospira</taxon>
    </lineage>
</organism>
<keyword evidence="9" id="KW-0472">Membrane</keyword>
<dbReference type="Proteomes" id="UP000198611">
    <property type="component" value="Unassembled WGS sequence"/>
</dbReference>
<keyword evidence="6" id="KW-0812">Transmembrane</keyword>
<evidence type="ECO:0000256" key="7">
    <source>
        <dbReference type="ARBA" id="ARBA00022927"/>
    </source>
</evidence>
<evidence type="ECO:0000313" key="12">
    <source>
        <dbReference type="Proteomes" id="UP000198611"/>
    </source>
</evidence>
<dbReference type="InterPro" id="IPR001639">
    <property type="entry name" value="T2SS_protein-GspC"/>
</dbReference>
<dbReference type="InterPro" id="IPR024961">
    <property type="entry name" value="T2SS_GspC_N"/>
</dbReference>
<dbReference type="InterPro" id="IPR036034">
    <property type="entry name" value="PDZ_sf"/>
</dbReference>
<gene>
    <name evidence="11" type="ORF">SAMN05660831_00173</name>
</gene>
<evidence type="ECO:0000256" key="4">
    <source>
        <dbReference type="ARBA" id="ARBA00022475"/>
    </source>
</evidence>
<name>A0A1I1NAQ1_9GAMM</name>
<dbReference type="GO" id="GO:0015628">
    <property type="term" value="P:protein secretion by the type II secretion system"/>
    <property type="evidence" value="ECO:0007669"/>
    <property type="project" value="InterPro"/>
</dbReference>
<evidence type="ECO:0000256" key="2">
    <source>
        <dbReference type="ARBA" id="ARBA00007986"/>
    </source>
</evidence>
<proteinExistence type="inferred from homology"/>
<comment type="similarity">
    <text evidence="2">Belongs to the GSP C family.</text>
</comment>
<comment type="subcellular location">
    <subcellularLocation>
        <location evidence="1">Cell inner membrane</location>
    </subcellularLocation>
</comment>
<dbReference type="STRING" id="1123397.SAMN05660831_00173"/>
<evidence type="ECO:0000256" key="1">
    <source>
        <dbReference type="ARBA" id="ARBA00004533"/>
    </source>
</evidence>
<dbReference type="Pfam" id="PF11356">
    <property type="entry name" value="T2SSC"/>
    <property type="match status" value="1"/>
</dbReference>
<dbReference type="RefSeq" id="WP_159432974.1">
    <property type="nucleotide sequence ID" value="NZ_FOMJ01000001.1"/>
</dbReference>
<evidence type="ECO:0000256" key="9">
    <source>
        <dbReference type="ARBA" id="ARBA00023136"/>
    </source>
</evidence>
<evidence type="ECO:0000256" key="6">
    <source>
        <dbReference type="ARBA" id="ARBA00022692"/>
    </source>
</evidence>
<accession>A0A1I1NAQ1</accession>